<dbReference type="PROSITE" id="PS00583">
    <property type="entry name" value="PFKB_KINASES_1"/>
    <property type="match status" value="1"/>
</dbReference>
<dbReference type="AlphaFoldDB" id="A0A5C8HUL7"/>
<feature type="domain" description="Carbohydrate kinase PfkB" evidence="7">
    <location>
        <begin position="24"/>
        <end position="308"/>
    </location>
</feature>
<dbReference type="Pfam" id="PF00294">
    <property type="entry name" value="PfkB"/>
    <property type="match status" value="1"/>
</dbReference>
<dbReference type="GO" id="GO:0016301">
    <property type="term" value="F:kinase activity"/>
    <property type="evidence" value="ECO:0007669"/>
    <property type="project" value="UniProtKB-KW"/>
</dbReference>
<evidence type="ECO:0000313" key="8">
    <source>
        <dbReference type="EMBL" id="TXK08941.1"/>
    </source>
</evidence>
<evidence type="ECO:0000256" key="5">
    <source>
        <dbReference type="ARBA" id="ARBA00022840"/>
    </source>
</evidence>
<dbReference type="Gene3D" id="3.40.1190.20">
    <property type="match status" value="1"/>
</dbReference>
<dbReference type="GO" id="GO:0005524">
    <property type="term" value="F:ATP binding"/>
    <property type="evidence" value="ECO:0007669"/>
    <property type="project" value="UniProtKB-KW"/>
</dbReference>
<comment type="similarity">
    <text evidence="1">Belongs to the carbohydrate kinase PfkB family.</text>
</comment>
<dbReference type="InterPro" id="IPR029056">
    <property type="entry name" value="Ribokinase-like"/>
</dbReference>
<organism evidence="8 9">
    <name type="scientific">Microbacterium saccharophilum</name>
    <dbReference type="NCBI Taxonomy" id="1213358"/>
    <lineage>
        <taxon>Bacteria</taxon>
        <taxon>Bacillati</taxon>
        <taxon>Actinomycetota</taxon>
        <taxon>Actinomycetes</taxon>
        <taxon>Micrococcales</taxon>
        <taxon>Microbacteriaceae</taxon>
        <taxon>Microbacterium</taxon>
    </lineage>
</organism>
<reference evidence="8 9" key="1">
    <citation type="submission" date="2019-08" db="EMBL/GenBank/DDBJ databases">
        <authorList>
            <person name="Dong K."/>
        </authorList>
    </citation>
    <scope>NUCLEOTIDE SEQUENCE [LARGE SCALE GENOMIC DNA]</scope>
    <source>
        <strain evidence="8 9">K-1</strain>
    </source>
</reference>
<dbReference type="OrthoDB" id="9795789at2"/>
<dbReference type="SUPFAM" id="SSF53613">
    <property type="entry name" value="Ribokinase-like"/>
    <property type="match status" value="1"/>
</dbReference>
<dbReference type="EMBL" id="VRSX01000006">
    <property type="protein sequence ID" value="TXK08941.1"/>
    <property type="molecule type" value="Genomic_DNA"/>
</dbReference>
<name>A0A5C8HUL7_9MICO</name>
<proteinExistence type="inferred from homology"/>
<dbReference type="InterPro" id="IPR011611">
    <property type="entry name" value="PfkB_dom"/>
</dbReference>
<dbReference type="Proteomes" id="UP000321949">
    <property type="component" value="Unassembled WGS sequence"/>
</dbReference>
<evidence type="ECO:0000313" key="9">
    <source>
        <dbReference type="Proteomes" id="UP000321949"/>
    </source>
</evidence>
<keyword evidence="5" id="KW-0067">ATP-binding</keyword>
<keyword evidence="3" id="KW-0547">Nucleotide-binding</keyword>
<dbReference type="InterPro" id="IPR002173">
    <property type="entry name" value="Carboh/pur_kinase_PfkB_CS"/>
</dbReference>
<feature type="region of interest" description="Disordered" evidence="6">
    <location>
        <begin position="346"/>
        <end position="372"/>
    </location>
</feature>
<dbReference type="InterPro" id="IPR050306">
    <property type="entry name" value="PfkB_Carbo_kinase"/>
</dbReference>
<evidence type="ECO:0000259" key="7">
    <source>
        <dbReference type="Pfam" id="PF00294"/>
    </source>
</evidence>
<dbReference type="PROSITE" id="PS00584">
    <property type="entry name" value="PFKB_KINASES_2"/>
    <property type="match status" value="1"/>
</dbReference>
<comment type="caution">
    <text evidence="8">The sequence shown here is derived from an EMBL/GenBank/DDBJ whole genome shotgun (WGS) entry which is preliminary data.</text>
</comment>
<evidence type="ECO:0000256" key="2">
    <source>
        <dbReference type="ARBA" id="ARBA00022679"/>
    </source>
</evidence>
<accession>A0A5C8HUL7</accession>
<evidence type="ECO:0000256" key="1">
    <source>
        <dbReference type="ARBA" id="ARBA00010688"/>
    </source>
</evidence>
<keyword evidence="9" id="KW-1185">Reference proteome</keyword>
<protein>
    <submittedName>
        <fullName evidence="8">Carbohydrate kinase</fullName>
    </submittedName>
</protein>
<evidence type="ECO:0000256" key="4">
    <source>
        <dbReference type="ARBA" id="ARBA00022777"/>
    </source>
</evidence>
<gene>
    <name evidence="8" type="ORF">FVP74_12760</name>
</gene>
<dbReference type="PANTHER" id="PTHR43085:SF1">
    <property type="entry name" value="PSEUDOURIDINE KINASE-RELATED"/>
    <property type="match status" value="1"/>
</dbReference>
<evidence type="ECO:0000256" key="3">
    <source>
        <dbReference type="ARBA" id="ARBA00022741"/>
    </source>
</evidence>
<sequence>MLRCRPDPPAASSVSTRSRDGYALVVGEALIDIVEVDGQPSTEHVGGSPGNVALGLGRLGVPVRLLTALGRDDRGRNISDHLRSSGVQIDPRSWTLARTSTARARIGGDGSAAYEFDIEWPAFDAFAPPAAGLVHVGSLGALVNPGAADVLRLVRTLPPGAVLTFDPNIRPRLLSDRATATAQVSAITQRADFVKLSDEDAAWLYPGLDADNVLDLLLDAGARAVALTRGSAGAELASPDARVHVDALPVHVTDTVGAGDSFMAAIARELFHERVGPGEYDADTLTRLGRRGAQAAAVTVTRVGADLPRNADLPSSAGGATLPRRTFLAAALAVAGAATIWRLSDTPASASEREEATAAPDTSGHASIVGVL</sequence>
<evidence type="ECO:0000256" key="6">
    <source>
        <dbReference type="SAM" id="MobiDB-lite"/>
    </source>
</evidence>
<dbReference type="CDD" id="cd01167">
    <property type="entry name" value="bac_FRK"/>
    <property type="match status" value="1"/>
</dbReference>
<keyword evidence="2" id="KW-0808">Transferase</keyword>
<keyword evidence="4 8" id="KW-0418">Kinase</keyword>
<dbReference type="PANTHER" id="PTHR43085">
    <property type="entry name" value="HEXOKINASE FAMILY MEMBER"/>
    <property type="match status" value="1"/>
</dbReference>